<evidence type="ECO:0000256" key="1">
    <source>
        <dbReference type="SAM" id="MobiDB-lite"/>
    </source>
</evidence>
<organism evidence="2 3">
    <name type="scientific">Sordaria macrospora</name>
    <dbReference type="NCBI Taxonomy" id="5147"/>
    <lineage>
        <taxon>Eukaryota</taxon>
        <taxon>Fungi</taxon>
        <taxon>Dikarya</taxon>
        <taxon>Ascomycota</taxon>
        <taxon>Pezizomycotina</taxon>
        <taxon>Sordariomycetes</taxon>
        <taxon>Sordariomycetidae</taxon>
        <taxon>Sordariales</taxon>
        <taxon>Sordariaceae</taxon>
        <taxon>Sordaria</taxon>
    </lineage>
</organism>
<protein>
    <submittedName>
        <fullName evidence="2">Uncharacterized protein</fullName>
    </submittedName>
</protein>
<feature type="region of interest" description="Disordered" evidence="1">
    <location>
        <begin position="300"/>
        <end position="333"/>
    </location>
</feature>
<sequence length="333" mass="37353">MCIRYDQHWHCHYEHGGCKGKLDKDTADEPIPSKWEPCERARRTGTRCEDATVVRQHLSMCCPMHHSRRIQQLDELWQDEWKNQVFDYFVQKQKHLSKQEKTDWRRVRDLQKERWAKFEAGLEDIYAQLGNELNEDVIRIFGTTFYERIEQSMLSFVNRVRLDLDGVRARRQQVLQAQLEREERGRQAAAAAAEVAAAAAGPPPPIPPKSSKRRQRSLTSVREGDLMQVQDALRQMALSGVAGASASAQTRPLPPIPTPAQAGCTVARAPVAAAITGPSFSSSASGHDDDATLAVAASIDHVFRPPSRGSSTALSSDEDSESEDEKRLLSRDL</sequence>
<reference evidence="2 3" key="1">
    <citation type="submission" date="2017-07" db="EMBL/GenBank/DDBJ databases">
        <title>Genome sequence of the Sordaria macrospora wild type strain R19027.</title>
        <authorList>
            <person name="Nowrousian M."/>
            <person name="Teichert I."/>
            <person name="Kueck U."/>
        </authorList>
    </citation>
    <scope>NUCLEOTIDE SEQUENCE [LARGE SCALE GENOMIC DNA]</scope>
    <source>
        <strain evidence="2 3">R19027</strain>
        <tissue evidence="2">Mycelium</tissue>
    </source>
</reference>
<name>A0A8S8ZX22_SORMA</name>
<dbReference type="OMA" id="MHHSRRI"/>
<feature type="compositionally biased region" description="Basic and acidic residues" evidence="1">
    <location>
        <begin position="324"/>
        <end position="333"/>
    </location>
</feature>
<dbReference type="EMBL" id="NMPR01000036">
    <property type="protein sequence ID" value="KAA8633520.1"/>
    <property type="molecule type" value="Genomic_DNA"/>
</dbReference>
<dbReference type="Proteomes" id="UP000433876">
    <property type="component" value="Unassembled WGS sequence"/>
</dbReference>
<gene>
    <name evidence="2" type="ORF">SMACR_05092</name>
</gene>
<dbReference type="VEuPathDB" id="FungiDB:SMAC_05092"/>
<evidence type="ECO:0000313" key="3">
    <source>
        <dbReference type="Proteomes" id="UP000433876"/>
    </source>
</evidence>
<dbReference type="AlphaFoldDB" id="A0A8S8ZX22"/>
<proteinExistence type="predicted"/>
<feature type="region of interest" description="Disordered" evidence="1">
    <location>
        <begin position="193"/>
        <end position="223"/>
    </location>
</feature>
<accession>A0A8S8ZX22</accession>
<comment type="caution">
    <text evidence="2">The sequence shown here is derived from an EMBL/GenBank/DDBJ whole genome shotgun (WGS) entry which is preliminary data.</text>
</comment>
<evidence type="ECO:0000313" key="2">
    <source>
        <dbReference type="EMBL" id="KAA8633520.1"/>
    </source>
</evidence>